<sequence>MEQQSSAPRTAEWFRRDAERNERARLERLRIDGRKSVGQNIEEGAALIALGFEVQRAFEHTRR</sequence>
<proteinExistence type="predicted"/>
<dbReference type="EMBL" id="CADCVU010000167">
    <property type="protein sequence ID" value="CAA9511503.1"/>
    <property type="molecule type" value="Genomic_DNA"/>
</dbReference>
<reference evidence="1" key="1">
    <citation type="submission" date="2020-02" db="EMBL/GenBank/DDBJ databases">
        <authorList>
            <person name="Meier V. D."/>
        </authorList>
    </citation>
    <scope>NUCLEOTIDE SEQUENCE</scope>
    <source>
        <strain evidence="1">AVDCRST_MAG45</strain>
    </source>
</reference>
<accession>A0A6J4T1V7</accession>
<organism evidence="1">
    <name type="scientific">uncultured Solirubrobacterales bacterium</name>
    <dbReference type="NCBI Taxonomy" id="768556"/>
    <lineage>
        <taxon>Bacteria</taxon>
        <taxon>Bacillati</taxon>
        <taxon>Actinomycetota</taxon>
        <taxon>Thermoleophilia</taxon>
        <taxon>Solirubrobacterales</taxon>
        <taxon>environmental samples</taxon>
    </lineage>
</organism>
<dbReference type="AlphaFoldDB" id="A0A6J4T1V7"/>
<name>A0A6J4T1V7_9ACTN</name>
<gene>
    <name evidence="1" type="ORF">AVDCRST_MAG45-1938</name>
</gene>
<protein>
    <submittedName>
        <fullName evidence="1">Uncharacterized protein</fullName>
    </submittedName>
</protein>
<evidence type="ECO:0000313" key="1">
    <source>
        <dbReference type="EMBL" id="CAA9511503.1"/>
    </source>
</evidence>